<gene>
    <name evidence="1" type="ORF">ZIOFF_050363</name>
</gene>
<accession>A0A8J5KGF3</accession>
<proteinExistence type="predicted"/>
<sequence>MKLIAEAEKVAKTLEMAAPKSSLAQASLMETRMLIAEARRSIGIIEAGTSTGDGKDTAGKRREVVTGLMGLRLPAAARGVGRPLEWWWSSG</sequence>
<dbReference type="AlphaFoldDB" id="A0A8J5KGF3"/>
<evidence type="ECO:0000313" key="2">
    <source>
        <dbReference type="Proteomes" id="UP000734854"/>
    </source>
</evidence>
<protein>
    <submittedName>
        <fullName evidence="1">Uncharacterized protein</fullName>
    </submittedName>
</protein>
<keyword evidence="2" id="KW-1185">Reference proteome</keyword>
<comment type="caution">
    <text evidence="1">The sequence shown here is derived from an EMBL/GenBank/DDBJ whole genome shotgun (WGS) entry which is preliminary data.</text>
</comment>
<name>A0A8J5KGF3_ZINOF</name>
<organism evidence="1 2">
    <name type="scientific">Zingiber officinale</name>
    <name type="common">Ginger</name>
    <name type="synonym">Amomum zingiber</name>
    <dbReference type="NCBI Taxonomy" id="94328"/>
    <lineage>
        <taxon>Eukaryota</taxon>
        <taxon>Viridiplantae</taxon>
        <taxon>Streptophyta</taxon>
        <taxon>Embryophyta</taxon>
        <taxon>Tracheophyta</taxon>
        <taxon>Spermatophyta</taxon>
        <taxon>Magnoliopsida</taxon>
        <taxon>Liliopsida</taxon>
        <taxon>Zingiberales</taxon>
        <taxon>Zingiberaceae</taxon>
        <taxon>Zingiber</taxon>
    </lineage>
</organism>
<dbReference type="EMBL" id="JACMSC010000014">
    <property type="protein sequence ID" value="KAG6489105.1"/>
    <property type="molecule type" value="Genomic_DNA"/>
</dbReference>
<evidence type="ECO:0000313" key="1">
    <source>
        <dbReference type="EMBL" id="KAG6489105.1"/>
    </source>
</evidence>
<reference evidence="1 2" key="1">
    <citation type="submission" date="2020-08" db="EMBL/GenBank/DDBJ databases">
        <title>Plant Genome Project.</title>
        <authorList>
            <person name="Zhang R.-G."/>
        </authorList>
    </citation>
    <scope>NUCLEOTIDE SEQUENCE [LARGE SCALE GENOMIC DNA]</scope>
    <source>
        <tissue evidence="1">Rhizome</tissue>
    </source>
</reference>
<dbReference type="Proteomes" id="UP000734854">
    <property type="component" value="Unassembled WGS sequence"/>
</dbReference>